<feature type="compositionally biased region" description="Low complexity" evidence="1">
    <location>
        <begin position="282"/>
        <end position="295"/>
    </location>
</feature>
<dbReference type="RefSeq" id="WP_153523201.1">
    <property type="nucleotide sequence ID" value="NZ_JBEPDZ010000002.1"/>
</dbReference>
<keyword evidence="3" id="KW-0808">Transferase</keyword>
<dbReference type="Pfam" id="PF01636">
    <property type="entry name" value="APH"/>
    <property type="match status" value="2"/>
</dbReference>
<protein>
    <submittedName>
        <fullName evidence="3">Aminoglycoside phosphotransferase family protein</fullName>
    </submittedName>
</protein>
<dbReference type="InterPro" id="IPR011009">
    <property type="entry name" value="Kinase-like_dom_sf"/>
</dbReference>
<dbReference type="OrthoDB" id="236897at2"/>
<feature type="domain" description="Aminoglycoside phosphotransferase" evidence="2">
    <location>
        <begin position="123"/>
        <end position="198"/>
    </location>
</feature>
<dbReference type="InterPro" id="IPR002575">
    <property type="entry name" value="Aminoglycoside_PTrfase"/>
</dbReference>
<dbReference type="Proteomes" id="UP000419138">
    <property type="component" value="Unassembled WGS sequence"/>
</dbReference>
<gene>
    <name evidence="3" type="ORF">FF041_14485</name>
</gene>
<evidence type="ECO:0000313" key="4">
    <source>
        <dbReference type="Proteomes" id="UP000419138"/>
    </source>
</evidence>
<dbReference type="Gene3D" id="3.90.1200.10">
    <property type="match status" value="1"/>
</dbReference>
<dbReference type="EMBL" id="VCLA01000121">
    <property type="protein sequence ID" value="MQT01381.1"/>
    <property type="molecule type" value="Genomic_DNA"/>
</dbReference>
<dbReference type="AlphaFoldDB" id="A0A646KH35"/>
<keyword evidence="4" id="KW-1185">Reference proteome</keyword>
<dbReference type="GO" id="GO:0016740">
    <property type="term" value="F:transferase activity"/>
    <property type="evidence" value="ECO:0007669"/>
    <property type="project" value="UniProtKB-KW"/>
</dbReference>
<evidence type="ECO:0000259" key="2">
    <source>
        <dbReference type="Pfam" id="PF01636"/>
    </source>
</evidence>
<feature type="region of interest" description="Disordered" evidence="1">
    <location>
        <begin position="268"/>
        <end position="295"/>
    </location>
</feature>
<organism evidence="3 4">
    <name type="scientific">Streptomyces jumonjinensis</name>
    <dbReference type="NCBI Taxonomy" id="1945"/>
    <lineage>
        <taxon>Bacteria</taxon>
        <taxon>Bacillati</taxon>
        <taxon>Actinomycetota</taxon>
        <taxon>Actinomycetes</taxon>
        <taxon>Kitasatosporales</taxon>
        <taxon>Streptomycetaceae</taxon>
        <taxon>Streptomyces</taxon>
    </lineage>
</organism>
<evidence type="ECO:0000256" key="1">
    <source>
        <dbReference type="SAM" id="MobiDB-lite"/>
    </source>
</evidence>
<dbReference type="SUPFAM" id="SSF56112">
    <property type="entry name" value="Protein kinase-like (PK-like)"/>
    <property type="match status" value="1"/>
</dbReference>
<reference evidence="3 4" key="1">
    <citation type="submission" date="2019-05" db="EMBL/GenBank/DDBJ databases">
        <title>Comparative genomics and metabolomics analyses of clavulanic acid producing Streptomyces species provides insight into specialized metabolism and evolution of beta-lactam biosynthetic gene clusters.</title>
        <authorList>
            <person name="Moore M.A."/>
            <person name="Cruz-Morales P."/>
            <person name="Barona Gomez F."/>
            <person name="Kapil T."/>
        </authorList>
    </citation>
    <scope>NUCLEOTIDE SEQUENCE [LARGE SCALE GENOMIC DNA]</scope>
    <source>
        <strain evidence="3 4">NRRL 5741</strain>
    </source>
</reference>
<comment type="caution">
    <text evidence="3">The sequence shown here is derived from an EMBL/GenBank/DDBJ whole genome shotgun (WGS) entry which is preliminary data.</text>
</comment>
<accession>A0A646KH35</accession>
<proteinExistence type="predicted"/>
<name>A0A646KH35_STRJU</name>
<feature type="domain" description="Aminoglycoside phosphotransferase" evidence="2">
    <location>
        <begin position="24"/>
        <end position="116"/>
    </location>
</feature>
<sequence length="295" mass="31545">MPDQETVPDQEITSDQEIMSGGVNTVVRVGDTVRRPTGPWSPRVHELLRRLREQGFTAAPAVHGVTEDGFELLDFIPGEVSDYPATPAAASAEALRSAAEVLRAYHDATAEYARSAAADGWMLPARTPVEVICHGDYAPHNCVLDGTRVIGVIDFDTAHPGPRLWDIAYAVHRWAPLTAPANADGFGTAAEQARRARDFCDRYGLGAADRAELIDTVIARLHALVAYMRAEAAAGSAAFAGHLADGHHLQYLGDARYLDEERAVFDRWLGPGDPGPAGPGGPAESRGPAPADGRR</sequence>
<evidence type="ECO:0000313" key="3">
    <source>
        <dbReference type="EMBL" id="MQT01381.1"/>
    </source>
</evidence>